<dbReference type="EC" id="2.3.1.6" evidence="5"/>
<dbReference type="Gene3D" id="3.30.559.70">
    <property type="entry name" value="Choline/Carnitine o-acyltransferase, domain 2"/>
    <property type="match status" value="1"/>
</dbReference>
<dbReference type="InterPro" id="IPR023213">
    <property type="entry name" value="CAT-like_dom_sf"/>
</dbReference>
<reference evidence="10" key="1">
    <citation type="submission" date="2020-05" db="UniProtKB">
        <authorList>
            <consortium name="EnsemblMetazoa"/>
        </authorList>
    </citation>
    <scope>IDENTIFICATION</scope>
    <source>
        <strain evidence="10">Aabys</strain>
    </source>
</reference>
<comment type="similarity">
    <text evidence="1 7">Belongs to the carnitine/choline acetyltransferase family.</text>
</comment>
<evidence type="ECO:0000313" key="10">
    <source>
        <dbReference type="EnsemblMetazoa" id="MDOA004690-PA"/>
    </source>
</evidence>
<dbReference type="VEuPathDB" id="VectorBase:MDOA004690"/>
<dbReference type="GO" id="GO:0004102">
    <property type="term" value="F:choline O-acetyltransferase activity"/>
    <property type="evidence" value="ECO:0007669"/>
    <property type="project" value="UniProtKB-EC"/>
</dbReference>
<dbReference type="FunFam" id="3.30.559.10:FF:000001">
    <property type="entry name" value="Carnitine O-acetyltransferase"/>
    <property type="match status" value="1"/>
</dbReference>
<evidence type="ECO:0000256" key="3">
    <source>
        <dbReference type="ARBA" id="ARBA00022979"/>
    </source>
</evidence>
<dbReference type="EnsemblMetazoa" id="MDOA004690-RA">
    <property type="protein sequence ID" value="MDOA004690-PA"/>
    <property type="gene ID" value="MDOA004690"/>
</dbReference>
<dbReference type="InterPro" id="IPR042231">
    <property type="entry name" value="Cho/carn_acyl_trans_2"/>
</dbReference>
<organism evidence="10">
    <name type="scientific">Musca domestica</name>
    <name type="common">House fly</name>
    <dbReference type="NCBI Taxonomy" id="7370"/>
    <lineage>
        <taxon>Eukaryota</taxon>
        <taxon>Metazoa</taxon>
        <taxon>Ecdysozoa</taxon>
        <taxon>Arthropoda</taxon>
        <taxon>Hexapoda</taxon>
        <taxon>Insecta</taxon>
        <taxon>Pterygota</taxon>
        <taxon>Neoptera</taxon>
        <taxon>Endopterygota</taxon>
        <taxon>Diptera</taxon>
        <taxon>Brachycera</taxon>
        <taxon>Muscomorpha</taxon>
        <taxon>Muscoidea</taxon>
        <taxon>Muscidae</taxon>
        <taxon>Musca</taxon>
    </lineage>
</organism>
<dbReference type="VEuPathDB" id="VectorBase:MDOMA2_011619"/>
<dbReference type="GO" id="GO:0005737">
    <property type="term" value="C:cytoplasm"/>
    <property type="evidence" value="ECO:0007669"/>
    <property type="project" value="TreeGrafter"/>
</dbReference>
<evidence type="ECO:0000256" key="6">
    <source>
        <dbReference type="ARBA" id="ARBA00040495"/>
    </source>
</evidence>
<keyword evidence="2 7" id="KW-0808">Transferase</keyword>
<dbReference type="InterPro" id="IPR039551">
    <property type="entry name" value="Cho/carn_acyl_trans"/>
</dbReference>
<dbReference type="SUPFAM" id="SSF52777">
    <property type="entry name" value="CoA-dependent acyltransferases"/>
    <property type="match status" value="2"/>
</dbReference>
<keyword evidence="4 7" id="KW-0012">Acyltransferase</keyword>
<dbReference type="eggNOG" id="KOG3717">
    <property type="taxonomic scope" value="Eukaryota"/>
</dbReference>
<evidence type="ECO:0000256" key="7">
    <source>
        <dbReference type="RuleBase" id="RU003801"/>
    </source>
</evidence>
<protein>
    <recommendedName>
        <fullName evidence="6">Choline O-acetyltransferase</fullName>
        <ecNumber evidence="5">2.3.1.6</ecNumber>
    </recommendedName>
</protein>
<sequence>VLTVASSNEPHTNAATGSGSSGESAALFSKLRSFSIGSGPNSPQRVVSNLRGFITNRLSNIAPSDTGWKDSILSLPKRWLSTAESVDEYGFPDTLPKVPVPPLEQTMTEYIRALEPITTPAQLERTKAIVKQFTAPNGLGPKLHQYLLDKREAEDNWAYYYWLNDMYMDVRLALPINSNPGMVFPPQRFATVHDVARFAARIIDGILVHKEMLDSGQLPQERATSREKNQPLCMAQYYRLLGSCRRPGLERDSQYLPQRKADNQHVIITCRNQMYCVVLKAEDRGKLSESEIASQILYVLSDAQCLPSKPPPMGLLTAEPRTRWAGDRATLQLEERNQRNIDLIETALILLALDEPLPLNFNARGFSGATPSTHFAGGRDETNMAHEMLHGGGSDYNSGNRWFDKTMQIIICTDGTWGLCYEHSTSEGIAVVQLLEKIYKGIIENPSEDKGVPQHHLPPPKRLEWDIAPEIQKRFAEAAVSFDKAIDNLDFYVYRYKGYGKNFIKACQVSPDVYIQLSLQLAYYKLYGHLVATYESASTRRFLLGRVDCIRSASTEALEWVKAMCQGEGANVALESDREEEEDPRKVKFSIYSKDHLRELFRCAVARQTEVMVQNILGHGLDIPLLGLREASREVSGELHELFTDESYAISQCFLLSTSQVASTTDSFMGYGPVTPKGYGCSYNPHPEQIIFCVSAFYACEDTSASRYAKSLQDSLDIMRDLLQD</sequence>
<dbReference type="GO" id="GO:0045202">
    <property type="term" value="C:synapse"/>
    <property type="evidence" value="ECO:0007669"/>
    <property type="project" value="GOC"/>
</dbReference>
<dbReference type="InterPro" id="IPR000542">
    <property type="entry name" value="Carn_acyl_trans"/>
</dbReference>
<dbReference type="GO" id="GO:0007274">
    <property type="term" value="P:neuromuscular synaptic transmission"/>
    <property type="evidence" value="ECO:0007669"/>
    <property type="project" value="TreeGrafter"/>
</dbReference>
<dbReference type="GO" id="GO:0008292">
    <property type="term" value="P:acetylcholine biosynthetic process"/>
    <property type="evidence" value="ECO:0007669"/>
    <property type="project" value="TreeGrafter"/>
</dbReference>
<accession>A0A1I8MGL7</accession>
<feature type="domain" description="Choline/carnitine acyltransferase" evidence="9">
    <location>
        <begin position="98"/>
        <end position="713"/>
    </location>
</feature>
<evidence type="ECO:0000256" key="2">
    <source>
        <dbReference type="ARBA" id="ARBA00022679"/>
    </source>
</evidence>
<evidence type="ECO:0000256" key="5">
    <source>
        <dbReference type="ARBA" id="ARBA00039091"/>
    </source>
</evidence>
<dbReference type="PANTHER" id="PTHR22589:SF14">
    <property type="entry name" value="CHOLINE O-ACETYLTRANSFERASE"/>
    <property type="match status" value="1"/>
</dbReference>
<feature type="region of interest" description="Disordered" evidence="8">
    <location>
        <begin position="1"/>
        <end position="22"/>
    </location>
</feature>
<feature type="compositionally biased region" description="Polar residues" evidence="8">
    <location>
        <begin position="1"/>
        <end position="13"/>
    </location>
</feature>
<dbReference type="GO" id="GO:0043005">
    <property type="term" value="C:neuron projection"/>
    <property type="evidence" value="ECO:0007669"/>
    <property type="project" value="TreeGrafter"/>
</dbReference>
<dbReference type="AlphaFoldDB" id="A0A1I8MGL7"/>
<dbReference type="STRING" id="7370.A0A1I8MGL7"/>
<proteinExistence type="inferred from homology"/>
<dbReference type="FunFam" id="3.30.559.70:FF:000011">
    <property type="entry name" value="Choline O-acetyltransferase"/>
    <property type="match status" value="1"/>
</dbReference>
<dbReference type="PROSITE" id="PS00440">
    <property type="entry name" value="ACYLTRANSF_C_2"/>
    <property type="match status" value="1"/>
</dbReference>
<dbReference type="PANTHER" id="PTHR22589">
    <property type="entry name" value="CARNITINE O-ACYLTRANSFERASE"/>
    <property type="match status" value="1"/>
</dbReference>
<evidence type="ECO:0000256" key="8">
    <source>
        <dbReference type="SAM" id="MobiDB-lite"/>
    </source>
</evidence>
<evidence type="ECO:0000256" key="1">
    <source>
        <dbReference type="ARBA" id="ARBA00005232"/>
    </source>
</evidence>
<keyword evidence="3" id="KW-0530">Neurotransmitter biosynthesis</keyword>
<dbReference type="Gene3D" id="3.30.559.10">
    <property type="entry name" value="Chloramphenicol acetyltransferase-like domain"/>
    <property type="match status" value="1"/>
</dbReference>
<dbReference type="Pfam" id="PF00755">
    <property type="entry name" value="Carn_acyltransf"/>
    <property type="match status" value="1"/>
</dbReference>
<evidence type="ECO:0000259" key="9">
    <source>
        <dbReference type="Pfam" id="PF00755"/>
    </source>
</evidence>
<dbReference type="PROSITE" id="PS00439">
    <property type="entry name" value="ACYLTRANSF_C_1"/>
    <property type="match status" value="1"/>
</dbReference>
<evidence type="ECO:0000256" key="4">
    <source>
        <dbReference type="ARBA" id="ARBA00023315"/>
    </source>
</evidence>
<name>A0A1I8MGL7_MUSDO</name>